<feature type="compositionally biased region" description="Polar residues" evidence="5">
    <location>
        <begin position="141"/>
        <end position="165"/>
    </location>
</feature>
<accession>A0A848MNT9</accession>
<dbReference type="PANTHER" id="PTHR38102:SF2">
    <property type="entry name" value="PERIPLASMIC PROTEIN CPXP"/>
    <property type="match status" value="1"/>
</dbReference>
<dbReference type="Proteomes" id="UP000585363">
    <property type="component" value="Unassembled WGS sequence"/>
</dbReference>
<evidence type="ECO:0000313" key="7">
    <source>
        <dbReference type="EMBL" id="NMP29455.1"/>
    </source>
</evidence>
<dbReference type="RefSeq" id="WP_169405164.1">
    <property type="nucleotide sequence ID" value="NZ_JAADJU010000014.1"/>
</dbReference>
<dbReference type="InterPro" id="IPR052211">
    <property type="entry name" value="Cpx_auxiliary_protein"/>
</dbReference>
<feature type="chain" id="PRO_5032711217" evidence="6">
    <location>
        <begin position="23"/>
        <end position="165"/>
    </location>
</feature>
<reference evidence="7 8" key="2">
    <citation type="submission" date="2020-06" db="EMBL/GenBank/DDBJ databases">
        <title>Polyphasic characterization of a Rahnella strain isolated from tree sap.</title>
        <authorList>
            <person name="Kim I.S."/>
        </authorList>
    </citation>
    <scope>NUCLEOTIDE SEQUENCE [LARGE SCALE GENOMIC DNA]</scope>
    <source>
        <strain evidence="7 8">SAP-1</strain>
    </source>
</reference>
<evidence type="ECO:0000256" key="3">
    <source>
        <dbReference type="ARBA" id="ARBA00022729"/>
    </source>
</evidence>
<dbReference type="EMBL" id="JAADJU010000014">
    <property type="protein sequence ID" value="NMP29455.1"/>
    <property type="molecule type" value="Genomic_DNA"/>
</dbReference>
<comment type="subcellular location">
    <subcellularLocation>
        <location evidence="1">Periplasm</location>
    </subcellularLocation>
</comment>
<protein>
    <submittedName>
        <fullName evidence="7">Cell-envelope stress modulator CpxP</fullName>
    </submittedName>
</protein>
<organism evidence="7 8">
    <name type="scientific">Rouxiella aceris</name>
    <dbReference type="NCBI Taxonomy" id="2703884"/>
    <lineage>
        <taxon>Bacteria</taxon>
        <taxon>Pseudomonadati</taxon>
        <taxon>Pseudomonadota</taxon>
        <taxon>Gammaproteobacteria</taxon>
        <taxon>Enterobacterales</taxon>
        <taxon>Yersiniaceae</taxon>
        <taxon>Rouxiella</taxon>
    </lineage>
</organism>
<sequence>MSKVAAMLMASMLSLSSSVALAESAKLVPADTLAHDGNMLDRRNTMFDGINLTEQQRQQMRDLMHQARKDAPQVNLEQMETMHKLVTAEHFDQTAVRAQAEKIAQEQVDRQIEMARIRNLMFNLLTPEQKNVLNQKHEQRMQQLSAQLSGVQPTSAQKPSSNSNE</sequence>
<gene>
    <name evidence="7" type="primary">cpxP</name>
    <name evidence="7" type="ORF">GW590_21650</name>
</gene>
<evidence type="ECO:0000256" key="2">
    <source>
        <dbReference type="ARBA" id="ARBA00008441"/>
    </source>
</evidence>
<dbReference type="NCBIfam" id="NF007687">
    <property type="entry name" value="PRK10363.1"/>
    <property type="match status" value="1"/>
</dbReference>
<feature type="region of interest" description="Disordered" evidence="5">
    <location>
        <begin position="137"/>
        <end position="165"/>
    </location>
</feature>
<proteinExistence type="inferred from homology"/>
<feature type="signal peptide" evidence="6">
    <location>
        <begin position="1"/>
        <end position="22"/>
    </location>
</feature>
<keyword evidence="4" id="KW-0574">Periplasm</keyword>
<evidence type="ECO:0000256" key="4">
    <source>
        <dbReference type="ARBA" id="ARBA00022764"/>
    </source>
</evidence>
<dbReference type="Pfam" id="PF07813">
    <property type="entry name" value="LTXXQ"/>
    <property type="match status" value="1"/>
</dbReference>
<keyword evidence="8" id="KW-1185">Reference proteome</keyword>
<dbReference type="GO" id="GO:0030288">
    <property type="term" value="C:outer membrane-bounded periplasmic space"/>
    <property type="evidence" value="ECO:0007669"/>
    <property type="project" value="TreeGrafter"/>
</dbReference>
<comment type="caution">
    <text evidence="7">The sequence shown here is derived from an EMBL/GenBank/DDBJ whole genome shotgun (WGS) entry which is preliminary data.</text>
</comment>
<dbReference type="PANTHER" id="PTHR38102">
    <property type="entry name" value="PERIPLASMIC CHAPERONE SPY"/>
    <property type="match status" value="1"/>
</dbReference>
<dbReference type="GO" id="GO:0051082">
    <property type="term" value="F:unfolded protein binding"/>
    <property type="evidence" value="ECO:0007669"/>
    <property type="project" value="TreeGrafter"/>
</dbReference>
<dbReference type="AlphaFoldDB" id="A0A848MNT9"/>
<reference evidence="7 8" key="1">
    <citation type="submission" date="2020-01" db="EMBL/GenBank/DDBJ databases">
        <authorList>
            <person name="Lee S.D."/>
        </authorList>
    </citation>
    <scope>NUCLEOTIDE SEQUENCE [LARGE SCALE GENOMIC DNA]</scope>
    <source>
        <strain evidence="7 8">SAP-1</strain>
    </source>
</reference>
<dbReference type="InterPro" id="IPR012899">
    <property type="entry name" value="LTXXQ"/>
</dbReference>
<evidence type="ECO:0000313" key="8">
    <source>
        <dbReference type="Proteomes" id="UP000585363"/>
    </source>
</evidence>
<dbReference type="PIRSF" id="PIRSF034445">
    <property type="entry name" value="CpxP_Spy"/>
    <property type="match status" value="1"/>
</dbReference>
<comment type="similarity">
    <text evidence="2">Belongs to the CpxP/Spy family.</text>
</comment>
<keyword evidence="3 6" id="KW-0732">Signal</keyword>
<name>A0A848MNT9_9GAMM</name>
<dbReference type="Gene3D" id="1.20.120.1490">
    <property type="match status" value="1"/>
</dbReference>
<evidence type="ECO:0000256" key="1">
    <source>
        <dbReference type="ARBA" id="ARBA00004418"/>
    </source>
</evidence>
<dbReference type="CDD" id="cd09916">
    <property type="entry name" value="CpxP_like"/>
    <property type="match status" value="1"/>
</dbReference>
<evidence type="ECO:0000256" key="5">
    <source>
        <dbReference type="SAM" id="MobiDB-lite"/>
    </source>
</evidence>
<evidence type="ECO:0000256" key="6">
    <source>
        <dbReference type="SAM" id="SignalP"/>
    </source>
</evidence>